<feature type="transmembrane region" description="Helical" evidence="7">
    <location>
        <begin position="305"/>
        <end position="328"/>
    </location>
</feature>
<dbReference type="SUPFAM" id="SSF103473">
    <property type="entry name" value="MFS general substrate transporter"/>
    <property type="match status" value="1"/>
</dbReference>
<proteinExistence type="predicted"/>
<dbReference type="InterPro" id="IPR020846">
    <property type="entry name" value="MFS_dom"/>
</dbReference>
<reference evidence="9 10" key="1">
    <citation type="journal article" date="2013" name="Antonie Van Leeuwenhoek">
        <title>Dongia rigui sp. nov., isolated from freshwater of a large wetland in Korea.</title>
        <authorList>
            <person name="Baik K.S."/>
            <person name="Hwang Y.M."/>
            <person name="Choi J.S."/>
            <person name="Kwon J."/>
            <person name="Seong C.N."/>
        </authorList>
    </citation>
    <scope>NUCLEOTIDE SEQUENCE [LARGE SCALE GENOMIC DNA]</scope>
    <source>
        <strain evidence="9 10">04SU4-P</strain>
    </source>
</reference>
<feature type="transmembrane region" description="Helical" evidence="7">
    <location>
        <begin position="169"/>
        <end position="189"/>
    </location>
</feature>
<dbReference type="EMBL" id="JAXCLX010000001">
    <property type="protein sequence ID" value="MDY0870375.1"/>
    <property type="molecule type" value="Genomic_DNA"/>
</dbReference>
<dbReference type="RefSeq" id="WP_320498568.1">
    <property type="nucleotide sequence ID" value="NZ_JAXCLX010000001.1"/>
</dbReference>
<evidence type="ECO:0000256" key="6">
    <source>
        <dbReference type="ARBA" id="ARBA00023136"/>
    </source>
</evidence>
<keyword evidence="2" id="KW-0813">Transport</keyword>
<evidence type="ECO:0000256" key="3">
    <source>
        <dbReference type="ARBA" id="ARBA00022475"/>
    </source>
</evidence>
<protein>
    <submittedName>
        <fullName evidence="9">MFS transporter</fullName>
    </submittedName>
</protein>
<dbReference type="InterPro" id="IPR036259">
    <property type="entry name" value="MFS_trans_sf"/>
</dbReference>
<dbReference type="Proteomes" id="UP001271769">
    <property type="component" value="Unassembled WGS sequence"/>
</dbReference>
<comment type="subcellular location">
    <subcellularLocation>
        <location evidence="1">Cell membrane</location>
        <topology evidence="1">Multi-pass membrane protein</topology>
    </subcellularLocation>
</comment>
<evidence type="ECO:0000313" key="10">
    <source>
        <dbReference type="Proteomes" id="UP001271769"/>
    </source>
</evidence>
<sequence>MSCAENAASLATSQRPMTFFAGLSLAAILAGSSAPTPLYRLYQESWSLSPLTLTLIFAIYAIMLLLSLLTVGSLSDYVGRRPVISAGLLLSAVSMGLFIEASSAGWLIAARAVQGLATGALTSTLSATILDTNRERGPMLNSLTPFFGMAAGALVSSALVTFAPAPMQLVYVILLGLFLVLAMAVWFLGETASPVPGAWASLKPHVAVPPQARRTLLLISPINIAAWALGGFYLSLMPSLFRVATGLTSPLLGGSVVASLTLSSAAAVLLVRHRPPRLVLMGGALTVIPGVLVTLSGVYLASAPILALGTVIAGAGMGTAFFAASRSIMPLAETHQRAGLLAAFYVESYLAFSLPVILIGMLAPQIGLPRASYLYGGSVMALAAVSLAGTVLARRR</sequence>
<feature type="transmembrane region" description="Helical" evidence="7">
    <location>
        <begin position="373"/>
        <end position="393"/>
    </location>
</feature>
<evidence type="ECO:0000256" key="2">
    <source>
        <dbReference type="ARBA" id="ARBA00022448"/>
    </source>
</evidence>
<feature type="transmembrane region" description="Helical" evidence="7">
    <location>
        <begin position="251"/>
        <end position="271"/>
    </location>
</feature>
<feature type="transmembrane region" description="Helical" evidence="7">
    <location>
        <begin position="340"/>
        <end position="361"/>
    </location>
</feature>
<keyword evidence="3" id="KW-1003">Cell membrane</keyword>
<dbReference type="Gene3D" id="1.20.1250.20">
    <property type="entry name" value="MFS general substrate transporter like domains"/>
    <property type="match status" value="1"/>
</dbReference>
<evidence type="ECO:0000256" key="1">
    <source>
        <dbReference type="ARBA" id="ARBA00004651"/>
    </source>
</evidence>
<dbReference type="PROSITE" id="PS50850">
    <property type="entry name" value="MFS"/>
    <property type="match status" value="1"/>
</dbReference>
<keyword evidence="6 7" id="KW-0472">Membrane</keyword>
<evidence type="ECO:0000259" key="8">
    <source>
        <dbReference type="PROSITE" id="PS50850"/>
    </source>
</evidence>
<feature type="transmembrane region" description="Helical" evidence="7">
    <location>
        <begin position="142"/>
        <end position="163"/>
    </location>
</feature>
<evidence type="ECO:0000256" key="5">
    <source>
        <dbReference type="ARBA" id="ARBA00022989"/>
    </source>
</evidence>
<dbReference type="Pfam" id="PF07690">
    <property type="entry name" value="MFS_1"/>
    <property type="match status" value="1"/>
</dbReference>
<dbReference type="PANTHER" id="PTHR23517:SF13">
    <property type="entry name" value="MAJOR FACILITATOR SUPERFAMILY MFS_1"/>
    <property type="match status" value="1"/>
</dbReference>
<evidence type="ECO:0000256" key="4">
    <source>
        <dbReference type="ARBA" id="ARBA00022692"/>
    </source>
</evidence>
<dbReference type="PANTHER" id="PTHR23517">
    <property type="entry name" value="RESISTANCE PROTEIN MDTM, PUTATIVE-RELATED-RELATED"/>
    <property type="match status" value="1"/>
</dbReference>
<organism evidence="9 10">
    <name type="scientific">Dongia rigui</name>
    <dbReference type="NCBI Taxonomy" id="940149"/>
    <lineage>
        <taxon>Bacteria</taxon>
        <taxon>Pseudomonadati</taxon>
        <taxon>Pseudomonadota</taxon>
        <taxon>Alphaproteobacteria</taxon>
        <taxon>Rhodospirillales</taxon>
        <taxon>Dongiaceae</taxon>
        <taxon>Dongia</taxon>
    </lineage>
</organism>
<feature type="transmembrane region" description="Helical" evidence="7">
    <location>
        <begin position="105"/>
        <end position="130"/>
    </location>
</feature>
<evidence type="ECO:0000256" key="7">
    <source>
        <dbReference type="SAM" id="Phobius"/>
    </source>
</evidence>
<keyword evidence="5 7" id="KW-1133">Transmembrane helix</keyword>
<name>A0ABU5DSK3_9PROT</name>
<dbReference type="InterPro" id="IPR050171">
    <property type="entry name" value="MFS_Transporters"/>
</dbReference>
<feature type="domain" description="Major facilitator superfamily (MFS) profile" evidence="8">
    <location>
        <begin position="10"/>
        <end position="396"/>
    </location>
</feature>
<feature type="transmembrane region" description="Helical" evidence="7">
    <location>
        <begin position="83"/>
        <end position="99"/>
    </location>
</feature>
<accession>A0ABU5DSK3</accession>
<comment type="caution">
    <text evidence="9">The sequence shown here is derived from an EMBL/GenBank/DDBJ whole genome shotgun (WGS) entry which is preliminary data.</text>
</comment>
<dbReference type="InterPro" id="IPR011701">
    <property type="entry name" value="MFS"/>
</dbReference>
<keyword evidence="10" id="KW-1185">Reference proteome</keyword>
<gene>
    <name evidence="9" type="ORF">SMD31_00490</name>
</gene>
<feature type="transmembrane region" description="Helical" evidence="7">
    <location>
        <begin position="216"/>
        <end position="236"/>
    </location>
</feature>
<feature type="transmembrane region" description="Helical" evidence="7">
    <location>
        <begin position="49"/>
        <end position="71"/>
    </location>
</feature>
<keyword evidence="4 7" id="KW-0812">Transmembrane</keyword>
<evidence type="ECO:0000313" key="9">
    <source>
        <dbReference type="EMBL" id="MDY0870375.1"/>
    </source>
</evidence>
<feature type="transmembrane region" description="Helical" evidence="7">
    <location>
        <begin position="278"/>
        <end position="299"/>
    </location>
</feature>